<proteinExistence type="predicted"/>
<keyword evidence="2" id="KW-1185">Reference proteome</keyword>
<dbReference type="EMBL" id="JAXLQG010000019">
    <property type="protein sequence ID" value="KAK5530521.1"/>
    <property type="molecule type" value="Genomic_DNA"/>
</dbReference>
<comment type="caution">
    <text evidence="1">The sequence shown here is derived from an EMBL/GenBank/DDBJ whole genome shotgun (WGS) entry which is preliminary data.</text>
</comment>
<organism evidence="1 2">
    <name type="scientific">Vermiconidia calcicola</name>
    <dbReference type="NCBI Taxonomy" id="1690605"/>
    <lineage>
        <taxon>Eukaryota</taxon>
        <taxon>Fungi</taxon>
        <taxon>Dikarya</taxon>
        <taxon>Ascomycota</taxon>
        <taxon>Pezizomycotina</taxon>
        <taxon>Dothideomycetes</taxon>
        <taxon>Dothideomycetidae</taxon>
        <taxon>Mycosphaerellales</taxon>
        <taxon>Extremaceae</taxon>
        <taxon>Vermiconidia</taxon>
    </lineage>
</organism>
<dbReference type="Proteomes" id="UP001345827">
    <property type="component" value="Unassembled WGS sequence"/>
</dbReference>
<evidence type="ECO:0000313" key="1">
    <source>
        <dbReference type="EMBL" id="KAK5530521.1"/>
    </source>
</evidence>
<dbReference type="AlphaFoldDB" id="A0AAV9PWI7"/>
<reference evidence="1 2" key="1">
    <citation type="submission" date="2023-06" db="EMBL/GenBank/DDBJ databases">
        <title>Black Yeasts Isolated from many extreme environments.</title>
        <authorList>
            <person name="Coleine C."/>
            <person name="Stajich J.E."/>
            <person name="Selbmann L."/>
        </authorList>
    </citation>
    <scope>NUCLEOTIDE SEQUENCE [LARGE SCALE GENOMIC DNA]</scope>
    <source>
        <strain evidence="1 2">CCFEE 5887</strain>
    </source>
</reference>
<name>A0AAV9PWI7_9PEZI</name>
<accession>A0AAV9PWI7</accession>
<evidence type="ECO:0000313" key="2">
    <source>
        <dbReference type="Proteomes" id="UP001345827"/>
    </source>
</evidence>
<protein>
    <submittedName>
        <fullName evidence="1">Uncharacterized protein</fullName>
    </submittedName>
</protein>
<gene>
    <name evidence="1" type="ORF">LTR25_009099</name>
</gene>
<sequence>MCEDMSSLMDNITGRNGDRLFEAVIRTLISTQLPVEELRIGCELENTFQPGWSDRSWHQLNLDKLQTIAIDTVPLDTEHHDCATRMCLAVIKKVQKTVQNITLRRGWSLHWADFEWPPELPSLRSIRLENVYLHAEASADAIGLSTRLNKLVLDKCHSADWRTIFDAVRCKPTSFDFECFDIRNHRLSSWTFNIKDKTVVGATAVFGQKLLQRHLYLYLMEGEEWTEYLEAWFTPPEV</sequence>